<keyword evidence="4" id="KW-1185">Reference proteome</keyword>
<sequence length="385" mass="44694">MNSEKLIIKSLEKEEYIKYYLTLDLNQVHTISEIRKEYNDVYQYLIDQNIHVIYEKGFGLLEAKEILFKIRNEVSSAYKTELAPFSYIEGSPAYGSMISSITIHGIYKKSDHIDIEYIRSSGSFNIGTRVTTNEKELIYLMNLNNVQRESNTTEFAATFEWLESFMKHNQLLGPHLVRTWIYLKDINDHNNYEKLNTARRAFFEKWDIDYSEKSNVLPASTCIGGIATNDTSISMDVMFLKNKTNRSLIDRVYTSLLNEAEGEEYLFRPTFSRALKIEDDEHIEIQLSGTASVNAAGKTVYKNDAYQQIKKALENVSSMLEKHKLSFDDFYQSTCFFKSREYVNIFEAILNELGMKCFTKTFVVNDVCRDDLLFEIDGVIMKKTS</sequence>
<dbReference type="InterPro" id="IPR006175">
    <property type="entry name" value="YjgF/YER057c/UK114"/>
</dbReference>
<dbReference type="Proteomes" id="UP001580430">
    <property type="component" value="Unassembled WGS sequence"/>
</dbReference>
<evidence type="ECO:0000256" key="1">
    <source>
        <dbReference type="ARBA" id="ARBA00010552"/>
    </source>
</evidence>
<feature type="domain" description="Chorismatase FkbO/Hyg5-like N-terminal" evidence="2">
    <location>
        <begin position="130"/>
        <end position="226"/>
    </location>
</feature>
<dbReference type="InterPro" id="IPR049368">
    <property type="entry name" value="FkbO_Hyg5-like_N"/>
</dbReference>
<comment type="caution">
    <text evidence="3">The sequence shown here is derived from an EMBL/GenBank/DDBJ whole genome shotgun (WGS) entry which is preliminary data.</text>
</comment>
<dbReference type="SUPFAM" id="SSF55298">
    <property type="entry name" value="YjgF-like"/>
    <property type="match status" value="1"/>
</dbReference>
<protein>
    <recommendedName>
        <fullName evidence="2">Chorismatase FkbO/Hyg5-like N-terminal domain-containing protein</fullName>
    </recommendedName>
</protein>
<dbReference type="Gene3D" id="3.30.1330.40">
    <property type="entry name" value="RutC-like"/>
    <property type="match status" value="2"/>
</dbReference>
<gene>
    <name evidence="3" type="ORF">ACE5LO_24725</name>
</gene>
<dbReference type="InterPro" id="IPR035959">
    <property type="entry name" value="RutC-like_sf"/>
</dbReference>
<dbReference type="EMBL" id="JBHIRY010000039">
    <property type="protein sequence ID" value="MFB5763586.1"/>
    <property type="molecule type" value="Genomic_DNA"/>
</dbReference>
<accession>A0ABV5C826</accession>
<evidence type="ECO:0000259" key="2">
    <source>
        <dbReference type="Pfam" id="PF21168"/>
    </source>
</evidence>
<organism evidence="3 4">
    <name type="scientific">Paenibacillus medicaginis</name>
    <dbReference type="NCBI Taxonomy" id="1470560"/>
    <lineage>
        <taxon>Bacteria</taxon>
        <taxon>Bacillati</taxon>
        <taxon>Bacillota</taxon>
        <taxon>Bacilli</taxon>
        <taxon>Bacillales</taxon>
        <taxon>Paenibacillaceae</taxon>
        <taxon>Paenibacillus</taxon>
    </lineage>
</organism>
<comment type="similarity">
    <text evidence="1">Belongs to the RutC family.</text>
</comment>
<evidence type="ECO:0000313" key="4">
    <source>
        <dbReference type="Proteomes" id="UP001580430"/>
    </source>
</evidence>
<reference evidence="3 4" key="1">
    <citation type="submission" date="2024-09" db="EMBL/GenBank/DDBJ databases">
        <title>Paenibacillus zeirhizospherea sp. nov., isolated from surface of the maize (Zea mays) roots in a horticulture field, Hungary.</title>
        <authorList>
            <person name="Marton D."/>
            <person name="Farkas M."/>
            <person name="Bedics A."/>
            <person name="Toth E."/>
            <person name="Tancsics A."/>
            <person name="Boka K."/>
            <person name="Marati G."/>
            <person name="Kriszt B."/>
            <person name="Cserhati M."/>
        </authorList>
    </citation>
    <scope>NUCLEOTIDE SEQUENCE [LARGE SCALE GENOMIC DNA]</scope>
    <source>
        <strain evidence="3 4">JCM 18446</strain>
    </source>
</reference>
<dbReference type="PANTHER" id="PTHR11803:SF58">
    <property type="entry name" value="PROTEIN HMF1-RELATED"/>
    <property type="match status" value="1"/>
</dbReference>
<name>A0ABV5C826_9BACL</name>
<evidence type="ECO:0000313" key="3">
    <source>
        <dbReference type="EMBL" id="MFB5763586.1"/>
    </source>
</evidence>
<dbReference type="PANTHER" id="PTHR11803">
    <property type="entry name" value="2-IMINOBUTANOATE/2-IMINOPROPANOATE DEAMINASE RIDA"/>
    <property type="match status" value="1"/>
</dbReference>
<proteinExistence type="inferred from homology"/>
<dbReference type="Pfam" id="PF21168">
    <property type="entry name" value="FkbO_Hyg5-like_N"/>
    <property type="match status" value="1"/>
</dbReference>
<dbReference type="RefSeq" id="WP_375522595.1">
    <property type="nucleotide sequence ID" value="NZ_JBHIRY010000039.1"/>
</dbReference>